<organism evidence="1 2">
    <name type="scientific">Solanum verrucosum</name>
    <dbReference type="NCBI Taxonomy" id="315347"/>
    <lineage>
        <taxon>Eukaryota</taxon>
        <taxon>Viridiplantae</taxon>
        <taxon>Streptophyta</taxon>
        <taxon>Embryophyta</taxon>
        <taxon>Tracheophyta</taxon>
        <taxon>Spermatophyta</taxon>
        <taxon>Magnoliopsida</taxon>
        <taxon>eudicotyledons</taxon>
        <taxon>Gunneridae</taxon>
        <taxon>Pentapetalae</taxon>
        <taxon>asterids</taxon>
        <taxon>lamiids</taxon>
        <taxon>Solanales</taxon>
        <taxon>Solanaceae</taxon>
        <taxon>Solanoideae</taxon>
        <taxon>Solaneae</taxon>
        <taxon>Solanum</taxon>
    </lineage>
</organism>
<gene>
    <name evidence="1" type="ORF">MTR67_038812</name>
</gene>
<dbReference type="EMBL" id="CP133620">
    <property type="protein sequence ID" value="WMV45427.1"/>
    <property type="molecule type" value="Genomic_DNA"/>
</dbReference>
<evidence type="ECO:0000313" key="1">
    <source>
        <dbReference type="EMBL" id="WMV45427.1"/>
    </source>
</evidence>
<name>A0AAF0UG45_SOLVR</name>
<protein>
    <submittedName>
        <fullName evidence="1">Uncharacterized protein</fullName>
    </submittedName>
</protein>
<sequence>MFVVVRIGTRQLKGVAY</sequence>
<reference evidence="1" key="1">
    <citation type="submission" date="2023-08" db="EMBL/GenBank/DDBJ databases">
        <title>A de novo genome assembly of Solanum verrucosum Schlechtendal, a Mexican diploid species geographically isolated from the other diploid A-genome species in potato relatives.</title>
        <authorList>
            <person name="Hosaka K."/>
        </authorList>
    </citation>
    <scope>NUCLEOTIDE SEQUENCE</scope>
    <source>
        <tissue evidence="1">Young leaves</tissue>
    </source>
</reference>
<keyword evidence="2" id="KW-1185">Reference proteome</keyword>
<dbReference type="Proteomes" id="UP001234989">
    <property type="component" value="Chromosome 9"/>
</dbReference>
<evidence type="ECO:0000313" key="2">
    <source>
        <dbReference type="Proteomes" id="UP001234989"/>
    </source>
</evidence>
<proteinExistence type="predicted"/>
<dbReference type="AlphaFoldDB" id="A0AAF0UG45"/>
<accession>A0AAF0UG45</accession>